<dbReference type="InterPro" id="IPR017927">
    <property type="entry name" value="FAD-bd_FR_type"/>
</dbReference>
<keyword evidence="4" id="KW-0285">Flavoprotein</keyword>
<dbReference type="GO" id="GO:0010181">
    <property type="term" value="F:FMN binding"/>
    <property type="evidence" value="ECO:0007669"/>
    <property type="project" value="InterPro"/>
</dbReference>
<dbReference type="VEuPathDB" id="FungiDB:PPTG_16570"/>
<keyword evidence="7" id="KW-0274">FAD</keyword>
<keyword evidence="5" id="KW-0288">FMN</keyword>
<dbReference type="InterPro" id="IPR001433">
    <property type="entry name" value="OxRdtase_FAD/NAD-bd"/>
</dbReference>
<evidence type="ECO:0000256" key="12">
    <source>
        <dbReference type="ARBA" id="ARBA00040659"/>
    </source>
</evidence>
<proteinExistence type="predicted"/>
<dbReference type="SUPFAM" id="SSF63380">
    <property type="entry name" value="Riboflavin synthase domain-like"/>
    <property type="match status" value="1"/>
</dbReference>
<accession>W2KF87</accession>
<dbReference type="PRINTS" id="PR00371">
    <property type="entry name" value="FPNCR"/>
</dbReference>
<dbReference type="Pfam" id="PF00258">
    <property type="entry name" value="Flavodoxin_1"/>
    <property type="match status" value="1"/>
</dbReference>
<dbReference type="PANTHER" id="PTHR19384">
    <property type="entry name" value="NITRIC OXIDE SYNTHASE-RELATED"/>
    <property type="match status" value="1"/>
</dbReference>
<evidence type="ECO:0000256" key="11">
    <source>
        <dbReference type="ARBA" id="ARBA00039088"/>
    </source>
</evidence>
<dbReference type="Gene3D" id="2.40.30.10">
    <property type="entry name" value="Translation factors"/>
    <property type="match status" value="1"/>
</dbReference>
<dbReference type="GO" id="GO:0050667">
    <property type="term" value="P:homocysteine metabolic process"/>
    <property type="evidence" value="ECO:0007669"/>
    <property type="project" value="TreeGrafter"/>
</dbReference>
<organism evidence="15">
    <name type="scientific">Phytophthora nicotianae</name>
    <name type="common">Potato buckeye rot agent</name>
    <name type="synonym">Phytophthora parasitica</name>
    <dbReference type="NCBI Taxonomy" id="4792"/>
    <lineage>
        <taxon>Eukaryota</taxon>
        <taxon>Sar</taxon>
        <taxon>Stramenopiles</taxon>
        <taxon>Oomycota</taxon>
        <taxon>Peronosporomycetes</taxon>
        <taxon>Peronosporales</taxon>
        <taxon>Peronosporaceae</taxon>
        <taxon>Phytophthora</taxon>
    </lineage>
</organism>
<dbReference type="GO" id="GO:0050660">
    <property type="term" value="F:flavin adenine dinucleotide binding"/>
    <property type="evidence" value="ECO:0007669"/>
    <property type="project" value="TreeGrafter"/>
</dbReference>
<evidence type="ECO:0000256" key="4">
    <source>
        <dbReference type="ARBA" id="ARBA00022630"/>
    </source>
</evidence>
<reference evidence="15" key="1">
    <citation type="submission" date="2013-11" db="EMBL/GenBank/DDBJ databases">
        <title>The Genome Sequence of Phytophthora parasitica CHvinca01.</title>
        <authorList>
            <consortium name="The Broad Institute Genomics Platform"/>
            <person name="Russ C."/>
            <person name="Tyler B."/>
            <person name="Panabieres F."/>
            <person name="Shan W."/>
            <person name="Tripathy S."/>
            <person name="Grunwald N."/>
            <person name="Machado M."/>
            <person name="Johnson C.S."/>
            <person name="Arredondo F."/>
            <person name="Hong C."/>
            <person name="Coffey M."/>
            <person name="Young S.K."/>
            <person name="Zeng Q."/>
            <person name="Gargeya S."/>
            <person name="Fitzgerald M."/>
            <person name="Abouelleil A."/>
            <person name="Alvarado L."/>
            <person name="Chapman S.B."/>
            <person name="Gainer-Dewar J."/>
            <person name="Goldberg J."/>
            <person name="Griggs A."/>
            <person name="Gujja S."/>
            <person name="Hansen M."/>
            <person name="Howarth C."/>
            <person name="Imamovic A."/>
            <person name="Ireland A."/>
            <person name="Larimer J."/>
            <person name="McCowan C."/>
            <person name="Murphy C."/>
            <person name="Pearson M."/>
            <person name="Poon T.W."/>
            <person name="Priest M."/>
            <person name="Roberts A."/>
            <person name="Saif S."/>
            <person name="Shea T."/>
            <person name="Sykes S."/>
            <person name="Wortman J."/>
            <person name="Nusbaum C."/>
            <person name="Birren B."/>
        </authorList>
    </citation>
    <scope>NUCLEOTIDE SEQUENCE [LARGE SCALE GENOMIC DNA]</scope>
    <source>
        <strain evidence="15">CHvinca01</strain>
    </source>
</reference>
<dbReference type="InterPro" id="IPR017938">
    <property type="entry name" value="Riboflavin_synthase-like_b-brl"/>
</dbReference>
<evidence type="ECO:0000256" key="10">
    <source>
        <dbReference type="ARBA" id="ARBA00023167"/>
    </source>
</evidence>
<protein>
    <recommendedName>
        <fullName evidence="12">Methionine synthase reductase</fullName>
        <ecNumber evidence="11">1.16.1.8</ecNumber>
    </recommendedName>
</protein>
<evidence type="ECO:0000256" key="9">
    <source>
        <dbReference type="ARBA" id="ARBA00023002"/>
    </source>
</evidence>
<dbReference type="EMBL" id="KI681972">
    <property type="protein sequence ID" value="ETL83773.1"/>
    <property type="molecule type" value="Genomic_DNA"/>
</dbReference>
<keyword evidence="8" id="KW-0521">NADP</keyword>
<keyword evidence="9" id="KW-0560">Oxidoreductase</keyword>
<dbReference type="SUPFAM" id="SSF52343">
    <property type="entry name" value="Ferredoxin reductase-like, C-terminal NADP-linked domain"/>
    <property type="match status" value="1"/>
</dbReference>
<dbReference type="AlphaFoldDB" id="W2KF87"/>
<gene>
    <name evidence="15" type="ORF">L917_16326</name>
</gene>
<feature type="domain" description="FAD-binding FR-type" evidence="14">
    <location>
        <begin position="286"/>
        <end position="541"/>
    </location>
</feature>
<dbReference type="InterPro" id="IPR001094">
    <property type="entry name" value="Flavdoxin-like"/>
</dbReference>
<sequence length="698" mass="78009">MYLEKNLWPTKSSHQLPRTSAMASRAVSVFYGSQTGCAESIAQRIYDEALEKQLDAELHPLNEFQKSKVETCDGHFVVIVCSTTGNGDPPDNCGKFWRYVKRRTQPEDMLAKLRYTVLGLGDTNYDKFCFMGKSIEKRMRELGAQSFYEFGAADEAMGLEDSVEPWLNGLWEAFDKANGVIEVTADVVTSVSDIKESTANRGNATNSLTTEKTSSTSTTVNTPYILDNLISYEKMFGPLDTPTEVPEDLPRLQHSLLSVHFLGDEERQKPIHTSTTDEDDKEISSTNPFMASLIGAEYLTAPHAERKVLRLDIDVSGSGIQYVPGDSIGIKCPNRTEDVDALLARLGVSGDEVFSAEPVAATNGRAAKRKNTSIHFPTPCSVRDVFLHYVDILSSPKKAAVRALATYCTDEEERARMLLLSSKTGADKYTEFITEQHLNFAEILHFFPSCKPPLDHLLTLIPQLMPRYYSIATSPLVDPTRLSVAFTVVEYAVGEQRLRRRGLCTNWLNKICQPLIGASVAASITIKIPIFLRGTQDFHLPENSQSPMVLIGPGTGVAPFMGFLQHRYYEAKDASVTRGDAYLFFGCRRQSEDWLFKEQMQEYASNGTLRQLFTAFSRDQDEKHYVQHDLRDNVELVADILLGSDGYVFVCGDGMAMAKDVHTALVGILTERAGLSQEDVELKLRELGTQHRYVRDIW</sequence>
<dbReference type="InterPro" id="IPR008254">
    <property type="entry name" value="Flavodoxin/NO_synth"/>
</dbReference>
<dbReference type="SUPFAM" id="SSF52218">
    <property type="entry name" value="Flavoproteins"/>
    <property type="match status" value="1"/>
</dbReference>
<dbReference type="PANTHER" id="PTHR19384:SF84">
    <property type="entry name" value="METHIONINE SYNTHASE REDUCTASE"/>
    <property type="match status" value="1"/>
</dbReference>
<dbReference type="PRINTS" id="PR00369">
    <property type="entry name" value="FLAVODOXIN"/>
</dbReference>
<dbReference type="FunFam" id="1.20.990.10:FF:000007">
    <property type="entry name" value="Methionine synthase reductase"/>
    <property type="match status" value="1"/>
</dbReference>
<dbReference type="InterPro" id="IPR039261">
    <property type="entry name" value="FNR_nucleotide-bd"/>
</dbReference>
<evidence type="ECO:0000256" key="8">
    <source>
        <dbReference type="ARBA" id="ARBA00022857"/>
    </source>
</evidence>
<evidence type="ECO:0000259" key="13">
    <source>
        <dbReference type="PROSITE" id="PS50902"/>
    </source>
</evidence>
<dbReference type="Pfam" id="PF00175">
    <property type="entry name" value="NAD_binding_1"/>
    <property type="match status" value="1"/>
</dbReference>
<dbReference type="Gene3D" id="1.20.990.10">
    <property type="entry name" value="NADPH-cytochrome p450 Reductase, Chain A, domain 3"/>
    <property type="match status" value="1"/>
</dbReference>
<evidence type="ECO:0000259" key="14">
    <source>
        <dbReference type="PROSITE" id="PS51384"/>
    </source>
</evidence>
<evidence type="ECO:0000256" key="5">
    <source>
        <dbReference type="ARBA" id="ARBA00022643"/>
    </source>
</evidence>
<dbReference type="Pfam" id="PF00667">
    <property type="entry name" value="FAD_binding_1"/>
    <property type="match status" value="1"/>
</dbReference>
<dbReference type="GO" id="GO:0030586">
    <property type="term" value="F:[methionine synthase] reductase (NADPH) activity"/>
    <property type="evidence" value="ECO:0007669"/>
    <property type="project" value="UniProtKB-EC"/>
</dbReference>
<name>W2KF87_PHYNI</name>
<dbReference type="OrthoDB" id="1856718at2759"/>
<dbReference type="PROSITE" id="PS50902">
    <property type="entry name" value="FLAVODOXIN_LIKE"/>
    <property type="match status" value="1"/>
</dbReference>
<evidence type="ECO:0000256" key="3">
    <source>
        <dbReference type="ARBA" id="ARBA00022605"/>
    </source>
</evidence>
<comment type="cofactor">
    <cofactor evidence="1">
        <name>FMN</name>
        <dbReference type="ChEBI" id="CHEBI:58210"/>
    </cofactor>
</comment>
<evidence type="ECO:0000256" key="6">
    <source>
        <dbReference type="ARBA" id="ARBA00022691"/>
    </source>
</evidence>
<evidence type="ECO:0000256" key="1">
    <source>
        <dbReference type="ARBA" id="ARBA00001917"/>
    </source>
</evidence>
<dbReference type="PROSITE" id="PS51384">
    <property type="entry name" value="FAD_FR"/>
    <property type="match status" value="1"/>
</dbReference>
<dbReference type="GO" id="GO:0005829">
    <property type="term" value="C:cytosol"/>
    <property type="evidence" value="ECO:0007669"/>
    <property type="project" value="TreeGrafter"/>
</dbReference>
<dbReference type="FunFam" id="3.40.50.80:FF:000001">
    <property type="entry name" value="NADPH--cytochrome P450 reductase 1"/>
    <property type="match status" value="1"/>
</dbReference>
<keyword evidence="3" id="KW-0028">Amino-acid biosynthesis</keyword>
<dbReference type="InterPro" id="IPR001709">
    <property type="entry name" value="Flavoprot_Pyr_Nucl_cyt_Rdtase"/>
</dbReference>
<dbReference type="GO" id="GO:0009086">
    <property type="term" value="P:methionine biosynthetic process"/>
    <property type="evidence" value="ECO:0007669"/>
    <property type="project" value="UniProtKB-KW"/>
</dbReference>
<evidence type="ECO:0000256" key="7">
    <source>
        <dbReference type="ARBA" id="ARBA00022827"/>
    </source>
</evidence>
<keyword evidence="10" id="KW-0486">Methionine biosynthesis</keyword>
<evidence type="ECO:0000256" key="2">
    <source>
        <dbReference type="ARBA" id="ARBA00001974"/>
    </source>
</evidence>
<evidence type="ECO:0000313" key="15">
    <source>
        <dbReference type="EMBL" id="ETL83773.1"/>
    </source>
</evidence>
<keyword evidence="6" id="KW-0949">S-adenosyl-L-methionine</keyword>
<comment type="cofactor">
    <cofactor evidence="2">
        <name>FAD</name>
        <dbReference type="ChEBI" id="CHEBI:57692"/>
    </cofactor>
</comment>
<dbReference type="Gene3D" id="3.40.50.360">
    <property type="match status" value="1"/>
</dbReference>
<dbReference type="EC" id="1.16.1.8" evidence="11"/>
<dbReference type="Proteomes" id="UP000054423">
    <property type="component" value="Unassembled WGS sequence"/>
</dbReference>
<feature type="domain" description="Flavodoxin-like" evidence="13">
    <location>
        <begin position="27"/>
        <end position="171"/>
    </location>
</feature>
<dbReference type="InterPro" id="IPR023173">
    <property type="entry name" value="NADPH_Cyt_P450_Rdtase_alpha"/>
</dbReference>
<dbReference type="Gene3D" id="3.40.50.80">
    <property type="entry name" value="Nucleotide-binding domain of ferredoxin-NADP reductase (FNR) module"/>
    <property type="match status" value="1"/>
</dbReference>
<dbReference type="FunFam" id="3.40.50.360:FF:000059">
    <property type="entry name" value="5-methyltetrahydrofolate-homocysteine methyltransferase reductase"/>
    <property type="match status" value="1"/>
</dbReference>
<dbReference type="InterPro" id="IPR003097">
    <property type="entry name" value="CysJ-like_FAD-binding"/>
</dbReference>
<dbReference type="InterPro" id="IPR029039">
    <property type="entry name" value="Flavoprotein-like_sf"/>
</dbReference>